<dbReference type="EMBL" id="JARKIB010000169">
    <property type="protein sequence ID" value="KAJ7728864.1"/>
    <property type="molecule type" value="Genomic_DNA"/>
</dbReference>
<feature type="domain" description="Ndc10" evidence="2">
    <location>
        <begin position="290"/>
        <end position="439"/>
    </location>
</feature>
<evidence type="ECO:0000313" key="3">
    <source>
        <dbReference type="EMBL" id="KAJ7728864.1"/>
    </source>
</evidence>
<protein>
    <recommendedName>
        <fullName evidence="2">Ndc10 domain-containing protein</fullName>
    </recommendedName>
</protein>
<feature type="region of interest" description="Disordered" evidence="1">
    <location>
        <begin position="1"/>
        <end position="62"/>
    </location>
</feature>
<comment type="caution">
    <text evidence="3">The sequence shown here is derived from an EMBL/GenBank/DDBJ whole genome shotgun (WGS) entry which is preliminary data.</text>
</comment>
<dbReference type="AlphaFoldDB" id="A0AAD7HV03"/>
<accession>A0AAD7HV03</accession>
<organism evidence="3 4">
    <name type="scientific">Mycena metata</name>
    <dbReference type="NCBI Taxonomy" id="1033252"/>
    <lineage>
        <taxon>Eukaryota</taxon>
        <taxon>Fungi</taxon>
        <taxon>Dikarya</taxon>
        <taxon>Basidiomycota</taxon>
        <taxon>Agaricomycotina</taxon>
        <taxon>Agaricomycetes</taxon>
        <taxon>Agaricomycetidae</taxon>
        <taxon>Agaricales</taxon>
        <taxon>Marasmiineae</taxon>
        <taxon>Mycenaceae</taxon>
        <taxon>Mycena</taxon>
    </lineage>
</organism>
<dbReference type="Gene3D" id="1.10.443.20">
    <property type="entry name" value="Centromere DNA-binding protein complex CBF3 subunit, domain 2"/>
    <property type="match status" value="1"/>
</dbReference>
<proteinExistence type="predicted"/>
<dbReference type="Pfam" id="PF16787">
    <property type="entry name" value="NDC10_II"/>
    <property type="match status" value="1"/>
</dbReference>
<evidence type="ECO:0000313" key="4">
    <source>
        <dbReference type="Proteomes" id="UP001215598"/>
    </source>
</evidence>
<dbReference type="GO" id="GO:0003677">
    <property type="term" value="F:DNA binding"/>
    <property type="evidence" value="ECO:0007669"/>
    <property type="project" value="InterPro"/>
</dbReference>
<feature type="compositionally biased region" description="Polar residues" evidence="1">
    <location>
        <begin position="1"/>
        <end position="10"/>
    </location>
</feature>
<keyword evidence="4" id="KW-1185">Reference proteome</keyword>
<evidence type="ECO:0000259" key="2">
    <source>
        <dbReference type="Pfam" id="PF16787"/>
    </source>
</evidence>
<dbReference type="InterPro" id="IPR031872">
    <property type="entry name" value="NDC10_II"/>
</dbReference>
<name>A0AAD7HV03_9AGAR</name>
<reference evidence="3" key="1">
    <citation type="submission" date="2023-03" db="EMBL/GenBank/DDBJ databases">
        <title>Massive genome expansion in bonnet fungi (Mycena s.s.) driven by repeated elements and novel gene families across ecological guilds.</title>
        <authorList>
            <consortium name="Lawrence Berkeley National Laboratory"/>
            <person name="Harder C.B."/>
            <person name="Miyauchi S."/>
            <person name="Viragh M."/>
            <person name="Kuo A."/>
            <person name="Thoen E."/>
            <person name="Andreopoulos B."/>
            <person name="Lu D."/>
            <person name="Skrede I."/>
            <person name="Drula E."/>
            <person name="Henrissat B."/>
            <person name="Morin E."/>
            <person name="Kohler A."/>
            <person name="Barry K."/>
            <person name="LaButti K."/>
            <person name="Morin E."/>
            <person name="Salamov A."/>
            <person name="Lipzen A."/>
            <person name="Mereny Z."/>
            <person name="Hegedus B."/>
            <person name="Baldrian P."/>
            <person name="Stursova M."/>
            <person name="Weitz H."/>
            <person name="Taylor A."/>
            <person name="Grigoriev I.V."/>
            <person name="Nagy L.G."/>
            <person name="Martin F."/>
            <person name="Kauserud H."/>
        </authorList>
    </citation>
    <scope>NUCLEOTIDE SEQUENCE</scope>
    <source>
        <strain evidence="3">CBHHK182m</strain>
    </source>
</reference>
<sequence length="520" mass="58023">MSDYDSSPPRQQLRFVPFSPTSSTLTRKRQRLDSSSRPSIPATPMRPVPTLPHSPYRFNSRNEVVDNPGPIPLSLSSSGEDLPRANHFTALPTPEAAMAHALDALEAQSHLVRQGVSAQEQSDKETAGTYKRHFTNYQVWWDGSQSSLKAQNPSHSIIPALPIIPAKVTLFLEYETTRPQKRKRDDGSDSTGTIGIRAIQQVISALEKYRADNAYKYPNVPATQLGLRTDIRIRVFESAGKHNEPQRVKMAHSLKAKGTNADTFTSTDLMKCAGWTLTDFKGPLNIYIGLRDRAMLLTSCSVAFRGDSTRSLLLSDLFMTDVVMNAKGLGEIVPALTLLADNAKHNQSGRTDEHGAFRHRHVELCPVGSIALLLFSYYHVRNSSVPDFAPDFSDVEYGDFGKREWYGIHLFPSGKNHMSEMGYDNHRKRVNLIYEKNGVNISKNLPQNLVRGFQGAVSSLAMSQRTAREEMRVHLLDLDAKMLALAQQLQDVGGSRSRRAATSRTQREPGLYSILLVPFY</sequence>
<evidence type="ECO:0000256" key="1">
    <source>
        <dbReference type="SAM" id="MobiDB-lite"/>
    </source>
</evidence>
<dbReference type="InterPro" id="IPR038279">
    <property type="entry name" value="Ndc10_dom2_sf"/>
</dbReference>
<dbReference type="Proteomes" id="UP001215598">
    <property type="component" value="Unassembled WGS sequence"/>
</dbReference>
<gene>
    <name evidence="3" type="ORF">B0H16DRAFT_1776467</name>
</gene>